<feature type="transmembrane region" description="Helical" evidence="1">
    <location>
        <begin position="84"/>
        <end position="105"/>
    </location>
</feature>
<comment type="caution">
    <text evidence="2">The sequence shown here is derived from an EMBL/GenBank/DDBJ whole genome shotgun (WGS) entry which is preliminary data.</text>
</comment>
<sequence length="287" mass="28777">MSRTVRSKGGGTSHFISGTRVVAFPRIFGAMATVNSGSPNFLLGDSIRPVIRSESEEEPSASRKRDLMVISKPVSHRRPSRRTAVFLVAGALPVAVAVAAAPAFATPYGEPSVVASEPVRATPIDDPASEQAAPPQAPVNTIRIGDIEVGRPDFITPEQAQQINDGSEGVESSLSDALDSAGVDHARSDRIAEDVIGASVIGASVGSTLASPLAATSALIGAATGLIVGFPFLPAGLVVMPVVCAAIGYAVIAVPAAAVGAAVGAVVGAVEGSVAPLPEPAAPEPAV</sequence>
<evidence type="ECO:0000313" key="2">
    <source>
        <dbReference type="EMBL" id="MEV0709553.1"/>
    </source>
</evidence>
<keyword evidence="3" id="KW-1185">Reference proteome</keyword>
<dbReference type="EMBL" id="JBFAKC010000007">
    <property type="protein sequence ID" value="MEV0709553.1"/>
    <property type="molecule type" value="Genomic_DNA"/>
</dbReference>
<feature type="transmembrane region" description="Helical" evidence="1">
    <location>
        <begin position="246"/>
        <end position="270"/>
    </location>
</feature>
<organism evidence="2 3">
    <name type="scientific">Nocardia aurea</name>
    <dbReference type="NCBI Taxonomy" id="2144174"/>
    <lineage>
        <taxon>Bacteria</taxon>
        <taxon>Bacillati</taxon>
        <taxon>Actinomycetota</taxon>
        <taxon>Actinomycetes</taxon>
        <taxon>Mycobacteriales</taxon>
        <taxon>Nocardiaceae</taxon>
        <taxon>Nocardia</taxon>
    </lineage>
</organism>
<gene>
    <name evidence="2" type="ORF">AB0I48_18485</name>
</gene>
<name>A0ABV3FVU7_9NOCA</name>
<dbReference type="RefSeq" id="WP_357785157.1">
    <property type="nucleotide sequence ID" value="NZ_JBFAKC010000007.1"/>
</dbReference>
<evidence type="ECO:0000256" key="1">
    <source>
        <dbReference type="SAM" id="Phobius"/>
    </source>
</evidence>
<keyword evidence="1" id="KW-0812">Transmembrane</keyword>
<protein>
    <submittedName>
        <fullName evidence="2">Uncharacterized protein</fullName>
    </submittedName>
</protein>
<feature type="transmembrane region" description="Helical" evidence="1">
    <location>
        <begin position="218"/>
        <end position="239"/>
    </location>
</feature>
<keyword evidence="1" id="KW-1133">Transmembrane helix</keyword>
<proteinExistence type="predicted"/>
<dbReference type="Proteomes" id="UP001551695">
    <property type="component" value="Unassembled WGS sequence"/>
</dbReference>
<keyword evidence="1" id="KW-0472">Membrane</keyword>
<evidence type="ECO:0000313" key="3">
    <source>
        <dbReference type="Proteomes" id="UP001551695"/>
    </source>
</evidence>
<accession>A0ABV3FVU7</accession>
<reference evidence="2 3" key="1">
    <citation type="submission" date="2024-06" db="EMBL/GenBank/DDBJ databases">
        <title>The Natural Products Discovery Center: Release of the First 8490 Sequenced Strains for Exploring Actinobacteria Biosynthetic Diversity.</title>
        <authorList>
            <person name="Kalkreuter E."/>
            <person name="Kautsar S.A."/>
            <person name="Yang D."/>
            <person name="Bader C.D."/>
            <person name="Teijaro C.N."/>
            <person name="Fluegel L."/>
            <person name="Davis C.M."/>
            <person name="Simpson J.R."/>
            <person name="Lauterbach L."/>
            <person name="Steele A.D."/>
            <person name="Gui C."/>
            <person name="Meng S."/>
            <person name="Li G."/>
            <person name="Viehrig K."/>
            <person name="Ye F."/>
            <person name="Su P."/>
            <person name="Kiefer A.F."/>
            <person name="Nichols A."/>
            <person name="Cepeda A.J."/>
            <person name="Yan W."/>
            <person name="Fan B."/>
            <person name="Jiang Y."/>
            <person name="Adhikari A."/>
            <person name="Zheng C.-J."/>
            <person name="Schuster L."/>
            <person name="Cowan T.M."/>
            <person name="Smanski M.J."/>
            <person name="Chevrette M.G."/>
            <person name="De Carvalho L.P.S."/>
            <person name="Shen B."/>
        </authorList>
    </citation>
    <scope>NUCLEOTIDE SEQUENCE [LARGE SCALE GENOMIC DNA]</scope>
    <source>
        <strain evidence="2 3">NPDC050403</strain>
    </source>
</reference>